<evidence type="ECO:0000259" key="3">
    <source>
        <dbReference type="Pfam" id="PF20155"/>
    </source>
</evidence>
<accession>A0ABQ2IVF5</accession>
<name>A0ABQ2IVF5_9DEIO</name>
<feature type="domain" description="Tape measure protein N-terminal" evidence="3">
    <location>
        <begin position="113"/>
        <end position="292"/>
    </location>
</feature>
<dbReference type="NCBIfam" id="TIGR02675">
    <property type="entry name" value="tape_meas_nterm"/>
    <property type="match status" value="1"/>
</dbReference>
<dbReference type="CDD" id="cd12797">
    <property type="entry name" value="M23_peptidase"/>
    <property type="match status" value="1"/>
</dbReference>
<dbReference type="Gene3D" id="2.70.70.10">
    <property type="entry name" value="Glucose Permease (Domain IIA)"/>
    <property type="match status" value="1"/>
</dbReference>
<protein>
    <submittedName>
        <fullName evidence="4">Uncharacterized protein</fullName>
    </submittedName>
</protein>
<evidence type="ECO:0000256" key="1">
    <source>
        <dbReference type="SAM" id="MobiDB-lite"/>
    </source>
</evidence>
<organism evidence="4 5">
    <name type="scientific">Deinococcus daejeonensis</name>
    <dbReference type="NCBI Taxonomy" id="1007098"/>
    <lineage>
        <taxon>Bacteria</taxon>
        <taxon>Thermotogati</taxon>
        <taxon>Deinococcota</taxon>
        <taxon>Deinococci</taxon>
        <taxon>Deinococcales</taxon>
        <taxon>Deinococcaceae</taxon>
        <taxon>Deinococcus</taxon>
    </lineage>
</organism>
<dbReference type="RefSeq" id="WP_189054389.1">
    <property type="nucleotide sequence ID" value="NZ_BMOR01000002.1"/>
</dbReference>
<dbReference type="EMBL" id="BMOR01000002">
    <property type="protein sequence ID" value="GGN32242.1"/>
    <property type="molecule type" value="Genomic_DNA"/>
</dbReference>
<evidence type="ECO:0000259" key="2">
    <source>
        <dbReference type="Pfam" id="PF01551"/>
    </source>
</evidence>
<dbReference type="InterPro" id="IPR053058">
    <property type="entry name" value="Mulikevirus_tape_measure"/>
</dbReference>
<keyword evidence="5" id="KW-1185">Reference proteome</keyword>
<feature type="domain" description="M23ase beta-sheet core" evidence="2">
    <location>
        <begin position="570"/>
        <end position="665"/>
    </location>
</feature>
<feature type="region of interest" description="Disordered" evidence="1">
    <location>
        <begin position="792"/>
        <end position="823"/>
    </location>
</feature>
<dbReference type="Proteomes" id="UP000645517">
    <property type="component" value="Unassembled WGS sequence"/>
</dbReference>
<sequence>MTLQSAQADTLFVDVLARQDEQSWRNVERDAEQSGQKSGAAFGGAFRRNAAGKLIDEKGRFVKEGEEVGEAAGRAAGRRFSVAFNRQAGENSTQLAGVLAGIVTAAGAAGVGLLKLAGDAEQTQVAFTTLLGSGEKAKAFLTDLQKFAANTPFEFNGLADSAKRLLAFGFSAQQIIPMMTAIGDAVGSLGGGKDVLDGITTALGQIQAKGKVSAEEMAQMAERGIPVWDMLAKKIGVSIPEAMKLAEDGAISATQAIPAILLGMQERFGGGMAAQSKTLMGMWSNTMDTLSQAGIRAGQAIADGLDLKTKLAGFNAWVAQVPDMLAKLDLKQWAADNSTAITVVSGALIGALVPALIAGASAAIGFITPLLPFIAAGAAITLTFKALGVNFQDVTRVIGSVVKGDWTQAWTDLRQIAEKAVDNLPGVLERAGNKIKDLGGKLGTYLWEGFQSTIDGLQALILQVIGDAITGMAKNLPALIRPAFEAAARAAYGAAERNFNDSADHLDARNRAFATPYGPQLGGTAADPIVVVSGKDLVTLLGMAGRTVLNAYGVSGKDYHHDGAVRADATHNGIDYGAPRGSTILAPFSGMVTFRSDARNGNVFDLVDAEGQRLTGIHLDSFNKEIQAALRAGAKSVFVEQGTRLGTVGNTGTTAGSYPHLHLMAYLPDGTIVDATKVKFVSMKDAAAAQGVTTGTTGTPSITDVFGGGAAVTTKDLKDYSLTLADWAKNQARALELAREAAKAESDLTGKRGLQVKAAMEGWAGEDKARQQSYQLAVQLIAKQEQAAQQLTQKQKQARQDAERDAETAQRQADDLAKRSATSAQEAARLRLDSLKESRDRAVQAAGEDLEKVLAVQRAFAPRIKAEAEKEAQAVLAARKLANAQWKASQEEVARDTITDQGKLATRLKEIQRGWAAENSNAYRAYYGTLDRVSAEGETAIADTQKRIRDRAAQQTAADRHAQALADQQAYRDQRDSQLASIQNLSKDGLNRLYDQAVATRDQVLLTAFYDEVDRRARESKKEADALWDSLVQAAKAAGIDPDDRTDPNIGRGSGPDPVGLRGLIGNVADFVNLALSGEFQDLPENILGQFTPGDFAALGDDVLQGLLDGLSGAPGWEKVTSLIRSELDLKQEVASLVADAAAATGNGFRTGNERPDGDGTPAPGSLAATVAAQQALDEYAETLKTLTPEQLKAAAAIAVAQDNQAAYNLVLAEGKRRADEAKDAEAKLAAERDRNMAAFAATGQAWADNMARIDFEDWTRTLKDYDAAQLDSAEADAIATQNVAKYNAVLAERTRRTNDATQAQERDNEARRRAADLELTGANLQRNFDQGRAGGDASGAASILGVASAFGSLLSPLNLFAQILERINPVGMILEGMFSVLAEPIKAIQEPLKTIGTLIGSVLAPLFKIFAPILKAVVDVIVAVYDAIAAVLKTVTFGLVDITRQPVSTGVSTTPSPSVTGAGVSTASTPAITYRFEQTNYWTIGEGLDSPAVRQKVVNIATQAGLSLMSEAGLIKLPAVIPTR</sequence>
<dbReference type="SUPFAM" id="SSF51261">
    <property type="entry name" value="Duplicated hybrid motif"/>
    <property type="match status" value="1"/>
</dbReference>
<reference evidence="5" key="1">
    <citation type="journal article" date="2019" name="Int. J. Syst. Evol. Microbiol.">
        <title>The Global Catalogue of Microorganisms (GCM) 10K type strain sequencing project: providing services to taxonomists for standard genome sequencing and annotation.</title>
        <authorList>
            <consortium name="The Broad Institute Genomics Platform"/>
            <consortium name="The Broad Institute Genome Sequencing Center for Infectious Disease"/>
            <person name="Wu L."/>
            <person name="Ma J."/>
        </authorList>
    </citation>
    <scope>NUCLEOTIDE SEQUENCE [LARGE SCALE GENOMIC DNA]</scope>
    <source>
        <strain evidence="5">JCM 16918</strain>
    </source>
</reference>
<proteinExistence type="predicted"/>
<gene>
    <name evidence="4" type="ORF">GCM10010842_08750</name>
</gene>
<feature type="compositionally biased region" description="Basic and acidic residues" evidence="1">
    <location>
        <begin position="798"/>
        <end position="818"/>
    </location>
</feature>
<dbReference type="InterPro" id="IPR013491">
    <property type="entry name" value="Tape_meas_N"/>
</dbReference>
<dbReference type="Pfam" id="PF20155">
    <property type="entry name" value="TMP_3"/>
    <property type="match status" value="1"/>
</dbReference>
<comment type="caution">
    <text evidence="4">The sequence shown here is derived from an EMBL/GenBank/DDBJ whole genome shotgun (WGS) entry which is preliminary data.</text>
</comment>
<evidence type="ECO:0000313" key="5">
    <source>
        <dbReference type="Proteomes" id="UP000645517"/>
    </source>
</evidence>
<dbReference type="InterPro" id="IPR016047">
    <property type="entry name" value="M23ase_b-sheet_dom"/>
</dbReference>
<dbReference type="PANTHER" id="PTHR38812">
    <property type="entry name" value="MU-LIKE PROPHAGE FLUMU PROTEIN GP42"/>
    <property type="match status" value="1"/>
</dbReference>
<evidence type="ECO:0000313" key="4">
    <source>
        <dbReference type="EMBL" id="GGN32242.1"/>
    </source>
</evidence>
<dbReference type="InterPro" id="IPR011055">
    <property type="entry name" value="Dup_hybrid_motif"/>
</dbReference>
<dbReference type="PANTHER" id="PTHR38812:SF2">
    <property type="entry name" value="MU-LIKE PROPHAGE FLUMU PROTEIN GP42"/>
    <property type="match status" value="1"/>
</dbReference>
<dbReference type="Pfam" id="PF01551">
    <property type="entry name" value="Peptidase_M23"/>
    <property type="match status" value="1"/>
</dbReference>